<keyword evidence="2" id="KW-1133">Transmembrane helix</keyword>
<feature type="transmembrane region" description="Helical" evidence="2">
    <location>
        <begin position="6"/>
        <end position="36"/>
    </location>
</feature>
<keyword evidence="2" id="KW-0812">Transmembrane</keyword>
<feature type="region of interest" description="Disordered" evidence="1">
    <location>
        <begin position="1189"/>
        <end position="1214"/>
    </location>
</feature>
<gene>
    <name evidence="4" type="ORF">BD311DRAFT_97988</name>
</gene>
<feature type="region of interest" description="Disordered" evidence="1">
    <location>
        <begin position="2425"/>
        <end position="2444"/>
    </location>
</feature>
<dbReference type="GO" id="GO:0016020">
    <property type="term" value="C:membrane"/>
    <property type="evidence" value="ECO:0007669"/>
    <property type="project" value="InterPro"/>
</dbReference>
<dbReference type="GO" id="GO:0006113">
    <property type="term" value="P:fermentation"/>
    <property type="evidence" value="ECO:0007669"/>
    <property type="project" value="InterPro"/>
</dbReference>
<feature type="compositionally biased region" description="Acidic residues" evidence="1">
    <location>
        <begin position="1191"/>
        <end position="1214"/>
    </location>
</feature>
<feature type="domain" description="Csf1 N-terminal" evidence="3">
    <location>
        <begin position="18"/>
        <end position="801"/>
    </location>
</feature>
<dbReference type="Pfam" id="PF21678">
    <property type="entry name" value="Csf1_N"/>
    <property type="match status" value="1"/>
</dbReference>
<dbReference type="Proteomes" id="UP000292957">
    <property type="component" value="Unassembled WGS sequence"/>
</dbReference>
<dbReference type="PANTHER" id="PTHR32085:SF3">
    <property type="entry name" value="PROTEIN CSF1"/>
    <property type="match status" value="1"/>
</dbReference>
<evidence type="ECO:0000259" key="3">
    <source>
        <dbReference type="Pfam" id="PF21678"/>
    </source>
</evidence>
<reference evidence="4" key="1">
    <citation type="submission" date="2019-01" db="EMBL/GenBank/DDBJ databases">
        <title>Draft genome sequences of three monokaryotic isolates of the white-rot basidiomycete fungus Dichomitus squalens.</title>
        <authorList>
            <consortium name="DOE Joint Genome Institute"/>
            <person name="Lopez S.C."/>
            <person name="Andreopoulos B."/>
            <person name="Pangilinan J."/>
            <person name="Lipzen A."/>
            <person name="Riley R."/>
            <person name="Ahrendt S."/>
            <person name="Ng V."/>
            <person name="Barry K."/>
            <person name="Daum C."/>
            <person name="Grigoriev I.V."/>
            <person name="Hilden K.S."/>
            <person name="Makela M.R."/>
            <person name="de Vries R.P."/>
        </authorList>
    </citation>
    <scope>NUCLEOTIDE SEQUENCE [LARGE SCALE GENOMIC DNA]</scope>
    <source>
        <strain evidence="4">OM18370.1</strain>
    </source>
</reference>
<evidence type="ECO:0000256" key="1">
    <source>
        <dbReference type="SAM" id="MobiDB-lite"/>
    </source>
</evidence>
<feature type="region of interest" description="Disordered" evidence="1">
    <location>
        <begin position="1760"/>
        <end position="1787"/>
    </location>
</feature>
<dbReference type="OrthoDB" id="10051416at2759"/>
<name>A0A4Q9MYY8_9APHY</name>
<keyword evidence="2" id="KW-0472">Membrane</keyword>
<evidence type="ECO:0000313" key="4">
    <source>
        <dbReference type="EMBL" id="TBU31566.1"/>
    </source>
</evidence>
<proteinExistence type="predicted"/>
<feature type="compositionally biased region" description="Low complexity" evidence="1">
    <location>
        <begin position="3265"/>
        <end position="3285"/>
    </location>
</feature>
<accession>A0A4Q9MYY8</accession>
<dbReference type="EMBL" id="ML143398">
    <property type="protein sequence ID" value="TBU31566.1"/>
    <property type="molecule type" value="Genomic_DNA"/>
</dbReference>
<sequence length="3370" mass="374273">MLNAVLLVVCICILLSAIFYLFFWNRFFAFVFSLILRLALWNQGESSLWLEFGAIHFSTLAGRILIKDLRYHSSNQTFRIVKVQLSWRYWLRRPAEEEDLSHARVIGEDTTGKSSSPLACRVHISMQGLEWFMYNRTASFDNVISQLDVEMPSTPAATPVPDGAASVRKVFSRTSVLHDSSILGPPVSLVSSIYKHTPTFVKRSASWVQSQLPNLDPKDLLPISIEATKGAITIGNASTPNLLVAEFRRAEGTYGVVEARSKHDLYKQVLNIKLLDPSLSYVENERYTSPMVEVGRTIHERVVRSGGTPLRRRSYLSFYSFQRIWQELKVWAWVSAISPSSKPSHHGVSMPHPPTWNWWKHQKSVDEETPSGADLATLEYAIDRKILEAPVLELLYYADVVGIVPAPAAGQEGEDESLDPFDIGNGDLPPEWGIDLVVRGGFIRYGPWADRQRIQLQHAFFPPTYANATPTPRLKPGDMRMWTGMKVFIELRDGVSLLIPFREASKNWQWDKADVKNKLRKREAASIHLRAGDSSTISYIVPMIASSKGYLSMLEVHLDTVTVTSSLNDIRLLTAESCRIRSHLPTPLKWNGLRQWTFAISLRQPCFYLLRDHINMITDLGKDWSSGPPTDPSLFTPMIYVIDLDMHNYAINLYVNDHNIIDKPLIKEDNAILTLRGTHFTHGLHMPFTKYRPNASTVSFWIEAPDIFVDLSLPRWNIFSLFPTPDRNQVGHLGMLNMSGSYRYFADVKPENADQLKLEFAGRDGVYKAFGWTIRYLMILRENYFGSFTHFSTLTEYLDKRKAGQPLGDPIHLQYREGQSNAMQVTVSLAVDNALIAVPAGFPGYEKYTIEHAHNSPEDLGPCLMLSLPALQLHLRTNDYYMEMSLNVDPITGRLNEHCYNASLFSTSTHFGTKKEKIVIDGLDILANRLFGHRPAASTYVCIWEIHIGDVKAVLNSYEARLLSTVGSSFGLNFSDPLNSPAKEYAIPADPDVTFLKVRVDAVNIVWSVDNAAMELTLPNGVRFDSNDLAGKTFRKVTGIRLPQATAKLLLASKQDCARWIEVADAHVDVDIDIYSSPPGWQESAQLQAEFVAAQDGITGRAKILYSLDDPANNVRRMRPGRGILDSDFYLPQIRIPRLYSVETVEDHMTIPIHQVREDLSESDTEPLPEAVRDARVADLRPANITIEVLSDGEQDLTSGDESDDTDSTDYSTDYDDTFDEASVGPSWLQVNRYSGHCKHYEGRFISRPSFWHVSPFTRTRDVTRAGRNVTHEPLTGDAVLASAFAAAWADVDEDDAEDCDRTIFRARSKHGVCVWTTPLILPVFNQLLEDCNVNLLSPELRFDVLTMQFIKAFKSRPGPPGAVTTFDIHIPIAEVYSLQLVDALAPLGTTARGVKKPAQHGESCATVVELITEGLHLRARTASGANQPSRNDISGAFSSIRAALLSKAPSRGSYRQDQGKLCYIAVGPSFASIMRRNISVSLGVISADIGHAAPAYLFATSVVLAKASLGIVEARKHSATFVVITEPQLIHAVLKSSHDRAVVDPLSTIQPSFLIQHGLPDRLRKDATFKFLVYLRSCLRFLDEGERQTIYTSQPDISVDNVLDTLQAQWYNLAGDDDSSSLSQQTLLQELLGGRREADATRRTPFWEFPYDTMSFSLDGMRLALRHFAEGTESNFVAGPITVTIHQHLGDLVQPITWTPGKSHPNLLSKDRERRALLRVSLSISLDCISSTVHPQLVEFTQIALRDYRQHSAALQSALKHDRSLDTGRNPPSTAHSPYTPARSTPSVTVDCTLAMRSFTFTAAAEQLIVRFRDGDITYASSLLANPPSQEHLVWEVSTNHSLMFNQAVLEACSAATPASQQASVLASLTFADGRTNVMLQRDIHRNLTLRALAGLGQLHLDVPRSALRLYRFVEGWRADYLPGIEATVRGLLNELGSSSKAPSRSSSQVSQSPKLLNFQIQTSIASCRATLRVMHGTWLSWEVRDTIAFLLHDSRRKGAHLFGLQMGPHVFDISRSRSEMQPTRNSGIRLSFPTITLRGKYDSSGLEGLALVEFFHVTVRPSDWDTLLSVQQKSGQDFNDLIHIIEQTRQKRPPPTSPASLPTDKANKKPFKFSGSFKMKGFRIGLEGLTSTLFLECDDISGGIGNMSRSLWHIRLSDLALSLAAQDSSIGVPAHRERRSAFVRVDIEAGMGRQADTGVQHLQISVNKIHAVMQPSSIGELADYVDHLQADVLIRQEQRATELEEFKEKTRSLMKSLDVKIGEPKASSEESFLELYNISLTVRNVGVAFPLTLARDLQMPRSGSLDDSTVRAFLFSVKTIEFGTQLGRSGQASMTGFSFQFVSRFRQGNSADFCGENHKTKNKLIYPEMTAKLRSERVADSRLSSIEAEVSGFILDVDSSIPDFVSSLLEVYRRGKDRVERLAYSAPRSSPSSEPTPPLEPAHAEERYGALLTSNVLASLTFASGKVRMHSREPIAHQPRSRPLSTSLYGRMEDSGGPEEFNLPEVSMWVEFRATPAVHKLGSKGQPAEPSTLIFKSTIHSSQNTLRPTLLPFFTELMAKVEEHMRSTSPRNPPASPGPKLQGLLPIANPTSDELPARAPEPVSSMKISFSLRIDQSKLLLTCRPDANVIAGLHWDSGGFVVNIAPGARRVSFTGTVGGLTVSLKHGFLSEDCVKLDARNLNFSIAFAKVQPGDGHVMSSVSVVLDTEFSGGLRFSRFQDVLCFRAVWLDRIPTFSSGPALTPLERSNAWNALSTPSTSTSSIKEELTTAVLIRFRRVELDVDLGQSISAVKLTLDDTLVRTKITERLSELSLAIGNFSVVATGNLAGHAEMPDFQFQTIRQNDHEYAREAGGRMLDLSMTSGVFTVKLDSEYHELIQYRAEPISVYIYDDWSRMSSDVPAEERRVTLDFLVTGTDVLTIMTVGTVPKLVTYVNKFRMNLETQREGAARESRAFRLVNAPKPDNPLSAVANAMFQSAKSRLKENEAGLSYTIGQRMSLKLKLLRLIVLPRSMRDPELAQFVGQDVHARLHRLIQSGEEPARRDLQLFFSGITISKISQLHHGLLPKEQPLDSRDWLATVIAKSPEATIFGLPAMDMQMRSEETQGSHGGETRRVLKYDFSSSFSKAGAKDAEDIYISLNMSLYSWLTILRKTFAREMEQVQLSSETRSGAAGTPAQAVISLRKKHDSMASPLSSTDRDDDASQMSVPGIRTRSRTRGSISSRLPPLSTKSVDGTSAAALSGRSPISPPPSSKIMSPTAATFGAAADPVASSSAGPSGAVSSSAQKGMKTTGLVYVPQTRRIERLTMRQLGEATPDVMHPFFMKKAGFNLEDSLPQYVHEYATMPTEEIMKALLKLYSKQLTRSATDSP</sequence>
<feature type="compositionally biased region" description="Polar residues" evidence="1">
    <location>
        <begin position="1771"/>
        <end position="1787"/>
    </location>
</feature>
<protein>
    <recommendedName>
        <fullName evidence="3">Csf1 N-terminal domain-containing protein</fullName>
    </recommendedName>
</protein>
<feature type="region of interest" description="Disordered" evidence="1">
    <location>
        <begin position="3184"/>
        <end position="3289"/>
    </location>
</feature>
<dbReference type="InterPro" id="IPR029636">
    <property type="entry name" value="Csf1"/>
</dbReference>
<feature type="region of interest" description="Disordered" evidence="1">
    <location>
        <begin position="2473"/>
        <end position="2498"/>
    </location>
</feature>
<dbReference type="InterPro" id="IPR048636">
    <property type="entry name" value="Csf1_N"/>
</dbReference>
<feature type="region of interest" description="Disordered" evidence="1">
    <location>
        <begin position="2568"/>
        <end position="2601"/>
    </location>
</feature>
<dbReference type="PANTHER" id="PTHR32085">
    <property type="entry name" value="PROTEIN CSF1"/>
    <property type="match status" value="1"/>
</dbReference>
<feature type="compositionally biased region" description="Low complexity" evidence="1">
    <location>
        <begin position="2425"/>
        <end position="2435"/>
    </location>
</feature>
<evidence type="ECO:0000256" key="2">
    <source>
        <dbReference type="SAM" id="Phobius"/>
    </source>
</evidence>
<organism evidence="4">
    <name type="scientific">Dichomitus squalens</name>
    <dbReference type="NCBI Taxonomy" id="114155"/>
    <lineage>
        <taxon>Eukaryota</taxon>
        <taxon>Fungi</taxon>
        <taxon>Dikarya</taxon>
        <taxon>Basidiomycota</taxon>
        <taxon>Agaricomycotina</taxon>
        <taxon>Agaricomycetes</taxon>
        <taxon>Polyporales</taxon>
        <taxon>Polyporaceae</taxon>
        <taxon>Dichomitus</taxon>
    </lineage>
</organism>